<protein>
    <recommendedName>
        <fullName evidence="3">Metal-dependent hydrolase</fullName>
    </recommendedName>
</protein>
<evidence type="ECO:0000313" key="2">
    <source>
        <dbReference type="EMBL" id="ARP20929.1"/>
    </source>
</evidence>
<accession>A0A1W6USL9</accession>
<dbReference type="PANTHER" id="PTHR40031">
    <property type="entry name" value="HYPOTHETICAL MEMBRANE SPANNING PROTEIN"/>
    <property type="match status" value="1"/>
</dbReference>
<evidence type="ECO:0008006" key="3">
    <source>
        <dbReference type="Google" id="ProtNLM"/>
    </source>
</evidence>
<name>A0A1W6USL9_VIBAL</name>
<keyword evidence="1" id="KW-1133">Transmembrane helix</keyword>
<dbReference type="PANTHER" id="PTHR40031:SF1">
    <property type="entry name" value="MEMBRANE-BOUND METAL-DEPENDENT HYDROLASE"/>
    <property type="match status" value="1"/>
</dbReference>
<dbReference type="AlphaFoldDB" id="A0A1W6USL9"/>
<keyword evidence="1" id="KW-0812">Transmembrane</keyword>
<evidence type="ECO:0000256" key="1">
    <source>
        <dbReference type="SAM" id="Phobius"/>
    </source>
</evidence>
<dbReference type="InterPro" id="IPR007404">
    <property type="entry name" value="YdjM-like"/>
</dbReference>
<dbReference type="RefSeq" id="WP_086047432.1">
    <property type="nucleotide sequence ID" value="NZ_CP017890.1"/>
</dbReference>
<gene>
    <name evidence="2" type="ORF">K05K4_42090</name>
</gene>
<dbReference type="Pfam" id="PF04307">
    <property type="entry name" value="YdjM"/>
    <property type="match status" value="1"/>
</dbReference>
<dbReference type="EMBL" id="CP017903">
    <property type="protein sequence ID" value="ARP20929.1"/>
    <property type="molecule type" value="Genomic_DNA"/>
</dbReference>
<dbReference type="InterPro" id="IPR053170">
    <property type="entry name" value="Transcription_regulator"/>
</dbReference>
<proteinExistence type="predicted"/>
<organism evidence="2">
    <name type="scientific">Vibrio alginolyticus</name>
    <dbReference type="NCBI Taxonomy" id="663"/>
    <lineage>
        <taxon>Bacteria</taxon>
        <taxon>Pseudomonadati</taxon>
        <taxon>Pseudomonadota</taxon>
        <taxon>Gammaproteobacteria</taxon>
        <taxon>Vibrionales</taxon>
        <taxon>Vibrionaceae</taxon>
        <taxon>Vibrio</taxon>
    </lineage>
</organism>
<sequence length="334" mass="38011">MDPLTQGLLGAALPLAVSNKRNLAVVGVLGVVSGMAPDLDVLIRSSTDPLLYLEYHRQFTHSLLFIPFGSFICALVLYPLFAKKRGLSFRQSWFYCALGYSTHALLDACTSYGTQLLWPISNTRYAWNTISVIDPAFTLPILILLLFVALKRSPNYARIAFLWCLAYLSLGMIQRDRAEVAGWEIVKERQHNAIQLKAKPSFSNLLVWKLIYETEESYYVDAVRVGRSIKIYPGESTPKLNIKEQFPWLNPQSQQAKDIERFRWFSNGFVAKDPNNEMRIVDMRYSIVPNQINALWGINLSPKASADAHVEYTAHRGSTAEDRQVFFNMLTDFE</sequence>
<feature type="transmembrane region" description="Helical" evidence="1">
    <location>
        <begin position="125"/>
        <end position="149"/>
    </location>
</feature>
<feature type="transmembrane region" description="Helical" evidence="1">
    <location>
        <begin position="93"/>
        <end position="113"/>
    </location>
</feature>
<reference evidence="2" key="1">
    <citation type="submission" date="2016-10" db="EMBL/GenBank/DDBJ databases">
        <title>The High Quality Genome of Vibrio alginolyticus K01M1.</title>
        <authorList>
            <person name="Wendling C."/>
            <person name="Chibani C.M."/>
            <person name="Hertel R."/>
            <person name="Sproer C."/>
            <person name="Bunk B."/>
            <person name="Overmann J."/>
            <person name="Roth O."/>
            <person name="Liesegang H."/>
        </authorList>
    </citation>
    <scope>NUCLEOTIDE SEQUENCE</scope>
    <source>
        <strain evidence="2">K05K4</strain>
    </source>
</reference>
<keyword evidence="1" id="KW-0472">Membrane</keyword>
<feature type="transmembrane region" description="Helical" evidence="1">
    <location>
        <begin position="63"/>
        <end position="81"/>
    </location>
</feature>